<dbReference type="InterPro" id="IPR006574">
    <property type="entry name" value="PRY"/>
</dbReference>
<dbReference type="AlphaFoldDB" id="A0A3Q3WI07"/>
<dbReference type="InterPro" id="IPR001870">
    <property type="entry name" value="B30.2/SPRY"/>
</dbReference>
<dbReference type="STRING" id="94237.ENSMMOP00000014393"/>
<dbReference type="SUPFAM" id="SSF49899">
    <property type="entry name" value="Concanavalin A-like lectins/glucanases"/>
    <property type="match status" value="1"/>
</dbReference>
<dbReference type="PROSITE" id="PS50188">
    <property type="entry name" value="B302_SPRY"/>
    <property type="match status" value="1"/>
</dbReference>
<reference evidence="5" key="2">
    <citation type="submission" date="2025-09" db="UniProtKB">
        <authorList>
            <consortium name="Ensembl"/>
        </authorList>
    </citation>
    <scope>IDENTIFICATION</scope>
</reference>
<dbReference type="Pfam" id="PF25600">
    <property type="entry name" value="TRIM_CC"/>
    <property type="match status" value="1"/>
</dbReference>
<dbReference type="InterPro" id="IPR043136">
    <property type="entry name" value="B30.2/SPRY_sf"/>
</dbReference>
<evidence type="ECO:0000256" key="2">
    <source>
        <dbReference type="ARBA" id="ARBA00022771"/>
    </source>
</evidence>
<dbReference type="PANTHER" id="PTHR25465">
    <property type="entry name" value="B-BOX DOMAIN CONTAINING"/>
    <property type="match status" value="1"/>
</dbReference>
<keyword evidence="1" id="KW-0479">Metal-binding</keyword>
<dbReference type="Pfam" id="PF13765">
    <property type="entry name" value="PRY"/>
    <property type="match status" value="1"/>
</dbReference>
<sequence length="540" mass="61118">MFFSYRPSLILSSVLQIIKVMVDGPPAVCSSSPKKVTGDFSSWYIAGNEAETTLLRLIFQHSSGVKKETSDPLPVDVLCDFCIDSPLKALKSCLTCQVSYCEAHLRPHLENDKFQNHRLVDPLHDVDCRVCGVHQLVLRCFCVKDCCCVCRDCEKEEHQGHPTISVVEARTQIEVTLQKMQEEINECASALPLFFSPSLSGFSQSTVQELIVIVEQQFARLQTAVEEARRGVAEVLEGEKRQALRQVEGIQAHLEQRRTESLVSFNKFLSRYLIHVFQDYSEWKRGISDLSLPTVHINRMDHLTSYVQEVTDAVEELIFLHNDKLGPKTMVTQSEPSSTPDPETREDFLQYARSVTFDPDTTHHFLRVMEDHRKLTNTSPWQHSYPDHPDRFECWHQALSLESLYQGRHYIEAELSGEGAHVGLTYKSIERKGESINGCITSNTFSWCVGHSSRGFSAWHAGLEITLEVTEVTRVGLFVDFDQGFVAIYNVTSEMALVHKFRADFLEPLYVATWLSKNNDVSLNLAVTPAPQLGSCPLTT</sequence>
<keyword evidence="2" id="KW-0863">Zinc-finger</keyword>
<dbReference type="Ensembl" id="ENSMMOT00000014628.1">
    <property type="protein sequence ID" value="ENSMMOP00000014393.1"/>
    <property type="gene ID" value="ENSMMOG00000011018.1"/>
</dbReference>
<evidence type="ECO:0000259" key="4">
    <source>
        <dbReference type="PROSITE" id="PS50188"/>
    </source>
</evidence>
<dbReference type="CDD" id="cd19769">
    <property type="entry name" value="Bbox2_TRIM16-like"/>
    <property type="match status" value="1"/>
</dbReference>
<dbReference type="InterPro" id="IPR058030">
    <property type="entry name" value="TRIM8/14/16/25/29/45/65_CC"/>
</dbReference>
<evidence type="ECO:0000313" key="6">
    <source>
        <dbReference type="Proteomes" id="UP000261620"/>
    </source>
</evidence>
<evidence type="ECO:0000256" key="3">
    <source>
        <dbReference type="ARBA" id="ARBA00022833"/>
    </source>
</evidence>
<dbReference type="PRINTS" id="PR01407">
    <property type="entry name" value="BUTYPHLNCDUF"/>
</dbReference>
<dbReference type="PANTHER" id="PTHR25465:SF10">
    <property type="entry name" value="TRIPARTITE MOTIF-CONTAINING PROTEIN 16-RELATED"/>
    <property type="match status" value="1"/>
</dbReference>
<evidence type="ECO:0000313" key="5">
    <source>
        <dbReference type="Ensembl" id="ENSMMOP00000014393.1"/>
    </source>
</evidence>
<dbReference type="SUPFAM" id="SSF57845">
    <property type="entry name" value="B-box zinc-binding domain"/>
    <property type="match status" value="1"/>
</dbReference>
<dbReference type="CDD" id="cd19839">
    <property type="entry name" value="Bbox1_TRIM16"/>
    <property type="match status" value="1"/>
</dbReference>
<reference evidence="5" key="1">
    <citation type="submission" date="2025-08" db="UniProtKB">
        <authorList>
            <consortium name="Ensembl"/>
        </authorList>
    </citation>
    <scope>IDENTIFICATION</scope>
</reference>
<keyword evidence="3" id="KW-0862">Zinc</keyword>
<dbReference type="SMART" id="SM00449">
    <property type="entry name" value="SPRY"/>
    <property type="match status" value="1"/>
</dbReference>
<dbReference type="Gene3D" id="3.30.160.60">
    <property type="entry name" value="Classic Zinc Finger"/>
    <property type="match status" value="1"/>
</dbReference>
<dbReference type="GO" id="GO:0005737">
    <property type="term" value="C:cytoplasm"/>
    <property type="evidence" value="ECO:0007669"/>
    <property type="project" value="UniProtKB-ARBA"/>
</dbReference>
<dbReference type="OMA" id="GESINGC"/>
<accession>A0A3Q3WI07</accession>
<dbReference type="InterPro" id="IPR003877">
    <property type="entry name" value="SPRY_dom"/>
</dbReference>
<dbReference type="InterPro" id="IPR003879">
    <property type="entry name" value="Butyrophylin_SPRY"/>
</dbReference>
<dbReference type="Gene3D" id="2.60.120.920">
    <property type="match status" value="1"/>
</dbReference>
<dbReference type="SMART" id="SM00589">
    <property type="entry name" value="PRY"/>
    <property type="match status" value="1"/>
</dbReference>
<dbReference type="InterPro" id="IPR013320">
    <property type="entry name" value="ConA-like_dom_sf"/>
</dbReference>
<dbReference type="InterPro" id="IPR051051">
    <property type="entry name" value="E3_ubiq-ligase_TRIM/RNF"/>
</dbReference>
<dbReference type="Proteomes" id="UP000261620">
    <property type="component" value="Unplaced"/>
</dbReference>
<feature type="domain" description="B30.2/SPRY" evidence="4">
    <location>
        <begin position="335"/>
        <end position="532"/>
    </location>
</feature>
<protein>
    <recommendedName>
        <fullName evidence="4">B30.2/SPRY domain-containing protein</fullName>
    </recommendedName>
</protein>
<keyword evidence="6" id="KW-1185">Reference proteome</keyword>
<name>A0A3Q3WI07_MOLML</name>
<dbReference type="GO" id="GO:0008270">
    <property type="term" value="F:zinc ion binding"/>
    <property type="evidence" value="ECO:0007669"/>
    <property type="project" value="UniProtKB-KW"/>
</dbReference>
<dbReference type="Gene3D" id="4.10.830.40">
    <property type="match status" value="1"/>
</dbReference>
<dbReference type="Pfam" id="PF00622">
    <property type="entry name" value="SPRY"/>
    <property type="match status" value="1"/>
</dbReference>
<organism evidence="5 6">
    <name type="scientific">Mola mola</name>
    <name type="common">Ocean sunfish</name>
    <name type="synonym">Tetraodon mola</name>
    <dbReference type="NCBI Taxonomy" id="94237"/>
    <lineage>
        <taxon>Eukaryota</taxon>
        <taxon>Metazoa</taxon>
        <taxon>Chordata</taxon>
        <taxon>Craniata</taxon>
        <taxon>Vertebrata</taxon>
        <taxon>Euteleostomi</taxon>
        <taxon>Actinopterygii</taxon>
        <taxon>Neopterygii</taxon>
        <taxon>Teleostei</taxon>
        <taxon>Neoteleostei</taxon>
        <taxon>Acanthomorphata</taxon>
        <taxon>Eupercaria</taxon>
        <taxon>Tetraodontiformes</taxon>
        <taxon>Molidae</taxon>
        <taxon>Mola</taxon>
    </lineage>
</organism>
<evidence type="ECO:0000256" key="1">
    <source>
        <dbReference type="ARBA" id="ARBA00022723"/>
    </source>
</evidence>
<proteinExistence type="predicted"/>